<dbReference type="InterPro" id="IPR010982">
    <property type="entry name" value="Lambda_DNA-bd_dom_sf"/>
</dbReference>
<keyword evidence="1" id="KW-0805">Transcription regulation</keyword>
<dbReference type="CDD" id="cd01392">
    <property type="entry name" value="HTH_LacI"/>
    <property type="match status" value="1"/>
</dbReference>
<dbReference type="Proteomes" id="UP000596977">
    <property type="component" value="Unassembled WGS sequence"/>
</dbReference>
<keyword evidence="2" id="KW-0238">DNA-binding</keyword>
<dbReference type="Gene3D" id="3.40.50.2300">
    <property type="match status" value="2"/>
</dbReference>
<feature type="domain" description="HTH lacI-type" evidence="4">
    <location>
        <begin position="16"/>
        <end position="70"/>
    </location>
</feature>
<keyword evidence="6" id="KW-1185">Reference proteome</keyword>
<dbReference type="AlphaFoldDB" id="A0A916R7Y0"/>
<dbReference type="EMBL" id="BMKB01000001">
    <property type="protein sequence ID" value="GGA40391.1"/>
    <property type="molecule type" value="Genomic_DNA"/>
</dbReference>
<dbReference type="InterPro" id="IPR000843">
    <property type="entry name" value="HTH_LacI"/>
</dbReference>
<proteinExistence type="predicted"/>
<comment type="caution">
    <text evidence="5">The sequence shown here is derived from an EMBL/GenBank/DDBJ whole genome shotgun (WGS) entry which is preliminary data.</text>
</comment>
<evidence type="ECO:0000313" key="5">
    <source>
        <dbReference type="EMBL" id="GGA40391.1"/>
    </source>
</evidence>
<evidence type="ECO:0000313" key="6">
    <source>
        <dbReference type="Proteomes" id="UP000596977"/>
    </source>
</evidence>
<evidence type="ECO:0000256" key="3">
    <source>
        <dbReference type="ARBA" id="ARBA00023163"/>
    </source>
</evidence>
<dbReference type="InterPro" id="IPR028082">
    <property type="entry name" value="Peripla_BP_I"/>
</dbReference>
<reference evidence="5 6" key="1">
    <citation type="journal article" date="2014" name="Int. J. Syst. Evol. Microbiol.">
        <title>Complete genome sequence of Corynebacterium casei LMG S-19264T (=DSM 44701T), isolated from a smear-ripened cheese.</title>
        <authorList>
            <consortium name="US DOE Joint Genome Institute (JGI-PGF)"/>
            <person name="Walter F."/>
            <person name="Albersmeier A."/>
            <person name="Kalinowski J."/>
            <person name="Ruckert C."/>
        </authorList>
    </citation>
    <scope>NUCLEOTIDE SEQUENCE [LARGE SCALE GENOMIC DNA]</scope>
    <source>
        <strain evidence="5 6">CGMCC 1.15896</strain>
    </source>
</reference>
<dbReference type="SUPFAM" id="SSF53822">
    <property type="entry name" value="Periplasmic binding protein-like I"/>
    <property type="match status" value="1"/>
</dbReference>
<keyword evidence="3" id="KW-0804">Transcription</keyword>
<evidence type="ECO:0000256" key="1">
    <source>
        <dbReference type="ARBA" id="ARBA00023015"/>
    </source>
</evidence>
<dbReference type="SMART" id="SM00354">
    <property type="entry name" value="HTH_LACI"/>
    <property type="match status" value="1"/>
</dbReference>
<evidence type="ECO:0000256" key="2">
    <source>
        <dbReference type="ARBA" id="ARBA00023125"/>
    </source>
</evidence>
<evidence type="ECO:0000259" key="4">
    <source>
        <dbReference type="PROSITE" id="PS50932"/>
    </source>
</evidence>
<dbReference type="RefSeq" id="WP_164735022.1">
    <property type="nucleotide sequence ID" value="NZ_BMKB01000001.1"/>
</dbReference>
<protein>
    <submittedName>
        <fullName evidence="5">LacI family transcriptional regulator</fullName>
    </submittedName>
</protein>
<dbReference type="CDD" id="cd06278">
    <property type="entry name" value="PBP1_LacI-like"/>
    <property type="match status" value="1"/>
</dbReference>
<dbReference type="Pfam" id="PF00356">
    <property type="entry name" value="LacI"/>
    <property type="match status" value="1"/>
</dbReference>
<organism evidence="5 6">
    <name type="scientific">Pelagibacterium lentulum</name>
    <dbReference type="NCBI Taxonomy" id="2029865"/>
    <lineage>
        <taxon>Bacteria</taxon>
        <taxon>Pseudomonadati</taxon>
        <taxon>Pseudomonadota</taxon>
        <taxon>Alphaproteobacteria</taxon>
        <taxon>Hyphomicrobiales</taxon>
        <taxon>Devosiaceae</taxon>
        <taxon>Pelagibacterium</taxon>
    </lineage>
</organism>
<name>A0A916R7Y0_9HYPH</name>
<accession>A0A916R7Y0</accession>
<dbReference type="GO" id="GO:0003700">
    <property type="term" value="F:DNA-binding transcription factor activity"/>
    <property type="evidence" value="ECO:0007669"/>
    <property type="project" value="TreeGrafter"/>
</dbReference>
<dbReference type="InterPro" id="IPR046335">
    <property type="entry name" value="LacI/GalR-like_sensor"/>
</dbReference>
<dbReference type="Pfam" id="PF13377">
    <property type="entry name" value="Peripla_BP_3"/>
    <property type="match status" value="1"/>
</dbReference>
<dbReference type="SUPFAM" id="SSF47413">
    <property type="entry name" value="lambda repressor-like DNA-binding domains"/>
    <property type="match status" value="1"/>
</dbReference>
<sequence length="347" mass="37439">MDQQDDKPSGQGRKPITARELAQLIGVSQSAVSRAFTPGASVSPKMRERILTFARELDYQPNAIASMLSKRRTNIVGIVVSDMENPFYPALIERLSRELQKIGLQSLMFNVTKGSNIEDQLMALRQYNVDAVVIVSATILSAATLDWATENRTAVLVNRTIPDSKLTSVCCHNSEGASAIADHFYELGHKRVAYVAGLAHTSTNMERQGAFITRIAELGLTLAANLDGTEYSYESGYNSALAIAAKGSVDAIFFANDILAAGGLDALRDEAGLRVPEDIAVAGFDDIAMASWPHYSLTTFRQPINQIVAATVKIIRTGSAQPGRPAKTHLISGELKVRKSTIGTALT</sequence>
<dbReference type="Gene3D" id="1.10.260.40">
    <property type="entry name" value="lambda repressor-like DNA-binding domains"/>
    <property type="match status" value="1"/>
</dbReference>
<dbReference type="PANTHER" id="PTHR30146">
    <property type="entry name" value="LACI-RELATED TRANSCRIPTIONAL REPRESSOR"/>
    <property type="match status" value="1"/>
</dbReference>
<dbReference type="PROSITE" id="PS50932">
    <property type="entry name" value="HTH_LACI_2"/>
    <property type="match status" value="1"/>
</dbReference>
<dbReference type="PANTHER" id="PTHR30146:SF109">
    <property type="entry name" value="HTH-TYPE TRANSCRIPTIONAL REGULATOR GALS"/>
    <property type="match status" value="1"/>
</dbReference>
<dbReference type="GO" id="GO:0000976">
    <property type="term" value="F:transcription cis-regulatory region binding"/>
    <property type="evidence" value="ECO:0007669"/>
    <property type="project" value="TreeGrafter"/>
</dbReference>
<gene>
    <name evidence="5" type="ORF">GCM10011499_07420</name>
</gene>